<evidence type="ECO:0000313" key="1">
    <source>
        <dbReference type="EMBL" id="KRX28734.1"/>
    </source>
</evidence>
<keyword evidence="2" id="KW-1185">Reference proteome</keyword>
<protein>
    <submittedName>
        <fullName evidence="1">Uncharacterized protein</fullName>
    </submittedName>
</protein>
<dbReference type="EMBL" id="JYDJ01004116">
    <property type="protein sequence ID" value="KRX28734.1"/>
    <property type="molecule type" value="Genomic_DNA"/>
</dbReference>
<dbReference type="Proteomes" id="UP000055048">
    <property type="component" value="Unassembled WGS sequence"/>
</dbReference>
<proteinExistence type="predicted"/>
<evidence type="ECO:0000313" key="2">
    <source>
        <dbReference type="Proteomes" id="UP000055048"/>
    </source>
</evidence>
<dbReference type="AlphaFoldDB" id="A0A0V0SPT5"/>
<sequence length="41" mass="4666">MQRLSVPLLSSRGPSLPHSGLNAVFHKLSSQYVDRQRSLRF</sequence>
<reference evidence="1 2" key="1">
    <citation type="submission" date="2015-01" db="EMBL/GenBank/DDBJ databases">
        <title>Evolution of Trichinella species and genotypes.</title>
        <authorList>
            <person name="Korhonen P.K."/>
            <person name="Edoardo P."/>
            <person name="Giuseppe L.R."/>
            <person name="Gasser R.B."/>
        </authorList>
    </citation>
    <scope>NUCLEOTIDE SEQUENCE [LARGE SCALE GENOMIC DNA]</scope>
    <source>
        <strain evidence="1">ISS417</strain>
    </source>
</reference>
<gene>
    <name evidence="1" type="ORF">T05_6844</name>
</gene>
<comment type="caution">
    <text evidence="1">The sequence shown here is derived from an EMBL/GenBank/DDBJ whole genome shotgun (WGS) entry which is preliminary data.</text>
</comment>
<organism evidence="1 2">
    <name type="scientific">Trichinella murrelli</name>
    <dbReference type="NCBI Taxonomy" id="144512"/>
    <lineage>
        <taxon>Eukaryota</taxon>
        <taxon>Metazoa</taxon>
        <taxon>Ecdysozoa</taxon>
        <taxon>Nematoda</taxon>
        <taxon>Enoplea</taxon>
        <taxon>Dorylaimia</taxon>
        <taxon>Trichinellida</taxon>
        <taxon>Trichinellidae</taxon>
        <taxon>Trichinella</taxon>
    </lineage>
</organism>
<accession>A0A0V0SPT5</accession>
<name>A0A0V0SPT5_9BILA</name>